<evidence type="ECO:0000313" key="2">
    <source>
        <dbReference type="EMBL" id="TRZ04724.1"/>
    </source>
</evidence>
<feature type="non-terminal residue" evidence="2">
    <location>
        <position position="1"/>
    </location>
</feature>
<feature type="non-terminal residue" evidence="2">
    <location>
        <position position="70"/>
    </location>
</feature>
<proteinExistence type="predicted"/>
<accession>A0A8K1D2N5</accession>
<feature type="compositionally biased region" description="Low complexity" evidence="1">
    <location>
        <begin position="1"/>
        <end position="22"/>
    </location>
</feature>
<name>A0A8K1D2N5_9PASS</name>
<dbReference type="Proteomes" id="UP000796761">
    <property type="component" value="Unassembled WGS sequence"/>
</dbReference>
<feature type="compositionally biased region" description="Pro residues" evidence="1">
    <location>
        <begin position="55"/>
        <end position="70"/>
    </location>
</feature>
<dbReference type="AlphaFoldDB" id="A0A8K1D2N5"/>
<protein>
    <submittedName>
        <fullName evidence="2">Uncharacterized protein</fullName>
    </submittedName>
</protein>
<sequence length="70" mass="6758">GAVQAAVAAGGEAEEGAGPSAGFYRGPDRAILGPAEPQPQRAAPRPARLRSLGREPPPAPGGPAGLPAPA</sequence>
<keyword evidence="3" id="KW-1185">Reference proteome</keyword>
<reference evidence="2" key="1">
    <citation type="submission" date="2019-04" db="EMBL/GenBank/DDBJ databases">
        <title>Genome assembly of Zosterops borbonicus 15179.</title>
        <authorList>
            <person name="Leroy T."/>
            <person name="Anselmetti Y."/>
            <person name="Tilak M.-K."/>
            <person name="Nabholz B."/>
        </authorList>
    </citation>
    <scope>NUCLEOTIDE SEQUENCE</scope>
    <source>
        <strain evidence="2">HGM_15179</strain>
        <tissue evidence="2">Muscle</tissue>
    </source>
</reference>
<organism evidence="2 3">
    <name type="scientific">Zosterops borbonicus</name>
    <dbReference type="NCBI Taxonomy" id="364589"/>
    <lineage>
        <taxon>Eukaryota</taxon>
        <taxon>Metazoa</taxon>
        <taxon>Chordata</taxon>
        <taxon>Craniata</taxon>
        <taxon>Vertebrata</taxon>
        <taxon>Euteleostomi</taxon>
        <taxon>Archelosauria</taxon>
        <taxon>Archosauria</taxon>
        <taxon>Dinosauria</taxon>
        <taxon>Saurischia</taxon>
        <taxon>Theropoda</taxon>
        <taxon>Coelurosauria</taxon>
        <taxon>Aves</taxon>
        <taxon>Neognathae</taxon>
        <taxon>Neoaves</taxon>
        <taxon>Telluraves</taxon>
        <taxon>Australaves</taxon>
        <taxon>Passeriformes</taxon>
        <taxon>Sylvioidea</taxon>
        <taxon>Zosteropidae</taxon>
        <taxon>Zosterops</taxon>
    </lineage>
</organism>
<gene>
    <name evidence="2" type="ORF">HGM15179_022383</name>
</gene>
<feature type="region of interest" description="Disordered" evidence="1">
    <location>
        <begin position="1"/>
        <end position="70"/>
    </location>
</feature>
<feature type="compositionally biased region" description="Low complexity" evidence="1">
    <location>
        <begin position="34"/>
        <end position="50"/>
    </location>
</feature>
<evidence type="ECO:0000256" key="1">
    <source>
        <dbReference type="SAM" id="MobiDB-lite"/>
    </source>
</evidence>
<comment type="caution">
    <text evidence="2">The sequence shown here is derived from an EMBL/GenBank/DDBJ whole genome shotgun (WGS) entry which is preliminary data.</text>
</comment>
<evidence type="ECO:0000313" key="3">
    <source>
        <dbReference type="Proteomes" id="UP000796761"/>
    </source>
</evidence>
<dbReference type="EMBL" id="SWJQ01014310">
    <property type="protein sequence ID" value="TRZ04724.1"/>
    <property type="molecule type" value="Genomic_DNA"/>
</dbReference>